<name>A0ABN9GVZ1_9NEOB</name>
<evidence type="ECO:0000313" key="2">
    <source>
        <dbReference type="EMBL" id="CAI9613099.1"/>
    </source>
</evidence>
<accession>A0ABN9GVZ1</accession>
<protein>
    <submittedName>
        <fullName evidence="2">Uncharacterized protein</fullName>
    </submittedName>
</protein>
<keyword evidence="3" id="KW-1185">Reference proteome</keyword>
<feature type="non-terminal residue" evidence="2">
    <location>
        <position position="1"/>
    </location>
</feature>
<proteinExistence type="predicted"/>
<dbReference type="PANTHER" id="PTHR21963:SF1">
    <property type="entry name" value="SPERM-ASSOCIATED ANTIGEN 17"/>
    <property type="match status" value="1"/>
</dbReference>
<evidence type="ECO:0000313" key="3">
    <source>
        <dbReference type="Proteomes" id="UP001162483"/>
    </source>
</evidence>
<organism evidence="2 3">
    <name type="scientific">Staurois parvus</name>
    <dbReference type="NCBI Taxonomy" id="386267"/>
    <lineage>
        <taxon>Eukaryota</taxon>
        <taxon>Metazoa</taxon>
        <taxon>Chordata</taxon>
        <taxon>Craniata</taxon>
        <taxon>Vertebrata</taxon>
        <taxon>Euteleostomi</taxon>
        <taxon>Amphibia</taxon>
        <taxon>Batrachia</taxon>
        <taxon>Anura</taxon>
        <taxon>Neobatrachia</taxon>
        <taxon>Ranoidea</taxon>
        <taxon>Ranidae</taxon>
        <taxon>Staurois</taxon>
    </lineage>
</organism>
<comment type="caution">
    <text evidence="2">The sequence shown here is derived from an EMBL/GenBank/DDBJ whole genome shotgun (WGS) entry which is preliminary data.</text>
</comment>
<dbReference type="InterPro" id="IPR026173">
    <property type="entry name" value="SPAG17"/>
</dbReference>
<gene>
    <name evidence="2" type="ORF">SPARVUS_LOCUS14835853</name>
</gene>
<dbReference type="PANTHER" id="PTHR21963">
    <property type="entry name" value="PF6"/>
    <property type="match status" value="1"/>
</dbReference>
<evidence type="ECO:0000256" key="1">
    <source>
        <dbReference type="SAM" id="MobiDB-lite"/>
    </source>
</evidence>
<dbReference type="EMBL" id="CATNWA010019423">
    <property type="protein sequence ID" value="CAI9613099.1"/>
    <property type="molecule type" value="Genomic_DNA"/>
</dbReference>
<reference evidence="2" key="1">
    <citation type="submission" date="2023-05" db="EMBL/GenBank/DDBJ databases">
        <authorList>
            <person name="Stuckert A."/>
        </authorList>
    </citation>
    <scope>NUCLEOTIDE SEQUENCE</scope>
</reference>
<dbReference type="Proteomes" id="UP001162483">
    <property type="component" value="Unassembled WGS sequence"/>
</dbReference>
<feature type="region of interest" description="Disordered" evidence="1">
    <location>
        <begin position="56"/>
        <end position="77"/>
    </location>
</feature>
<sequence>GDNLIQVSGGCRCLYPTDGGQIQVEHTHFEKGSTFVKVKLLRDGHKFLVHIINPKKTTADNQDDGGQMEQSGKPASKARSVCEFGSFSATLQSGIQLSLSHYGASGRGTEEKDPE</sequence>
<feature type="non-terminal residue" evidence="2">
    <location>
        <position position="115"/>
    </location>
</feature>